<keyword evidence="4" id="KW-1185">Reference proteome</keyword>
<dbReference type="EMBL" id="MKCS01000001">
    <property type="protein sequence ID" value="OHX14764.1"/>
    <property type="molecule type" value="Genomic_DNA"/>
</dbReference>
<dbReference type="STRING" id="1903179.BI347_15575"/>
<dbReference type="InterPro" id="IPR011008">
    <property type="entry name" value="Dimeric_a/b-barrel"/>
</dbReference>
<dbReference type="EMBL" id="MKCT01000079">
    <property type="protein sequence ID" value="OHX16485.1"/>
    <property type="molecule type" value="Genomic_DNA"/>
</dbReference>
<comment type="caution">
    <text evidence="1">The sequence shown here is derived from an EMBL/GenBank/DDBJ whole genome shotgun (WGS) entry which is preliminary data.</text>
</comment>
<evidence type="ECO:0000313" key="1">
    <source>
        <dbReference type="EMBL" id="OHX14764.1"/>
    </source>
</evidence>
<dbReference type="RefSeq" id="WP_071114709.1">
    <property type="nucleotide sequence ID" value="NZ_MKCS01000001.1"/>
</dbReference>
<proteinExistence type="predicted"/>
<evidence type="ECO:0008006" key="5">
    <source>
        <dbReference type="Google" id="ProtNLM"/>
    </source>
</evidence>
<reference evidence="3 4" key="1">
    <citation type="submission" date="2016-09" db="EMBL/GenBank/DDBJ databases">
        <title>Chromobacterium muskegensis sp. nov., an insecticidal bacterium isolated from Sphagnum bogs.</title>
        <authorList>
            <person name="Sparks M.E."/>
            <person name="Blackburn M.B."/>
            <person name="Gundersen-Rindal D.E."/>
            <person name="Mitchell A."/>
            <person name="Farrar R."/>
            <person name="Kuhar D."/>
        </authorList>
    </citation>
    <scope>NUCLEOTIDE SEQUENCE [LARGE SCALE GENOMIC DNA]</scope>
    <source>
        <strain evidence="2 4">14B-1</strain>
        <strain evidence="1 3">37-2</strain>
    </source>
</reference>
<dbReference type="Proteomes" id="UP000180280">
    <property type="component" value="Unassembled WGS sequence"/>
</dbReference>
<evidence type="ECO:0000313" key="2">
    <source>
        <dbReference type="EMBL" id="OHX16485.1"/>
    </source>
</evidence>
<sequence>MAITIDAPPALACWAVSLVAGEPAQPELARCVLRLAAVQPGYLGGEGQVTYWDTVEAIAAWRARVEQLSQQRLGREAWRQPFSFVVSRVAPQAAIA</sequence>
<protein>
    <recommendedName>
        <fullName evidence="5">Antibiotic biosynthesis monooxygenase</fullName>
    </recommendedName>
</protein>
<name>A0A1S1X5K4_9NEIS</name>
<dbReference type="AlphaFoldDB" id="A0A1S1X5K4"/>
<gene>
    <name evidence="2" type="ORF">BI344_21370</name>
    <name evidence="1" type="ORF">BI347_15575</name>
</gene>
<organism evidence="1 3">
    <name type="scientific">Chromobacterium sphagni</name>
    <dbReference type="NCBI Taxonomy" id="1903179"/>
    <lineage>
        <taxon>Bacteria</taxon>
        <taxon>Pseudomonadati</taxon>
        <taxon>Pseudomonadota</taxon>
        <taxon>Betaproteobacteria</taxon>
        <taxon>Neisseriales</taxon>
        <taxon>Chromobacteriaceae</taxon>
        <taxon>Chromobacterium</taxon>
    </lineage>
</organism>
<evidence type="ECO:0000313" key="3">
    <source>
        <dbReference type="Proteomes" id="UP000180088"/>
    </source>
</evidence>
<accession>A0A1S1X5K4</accession>
<dbReference type="Proteomes" id="UP000180088">
    <property type="component" value="Unassembled WGS sequence"/>
</dbReference>
<evidence type="ECO:0000313" key="4">
    <source>
        <dbReference type="Proteomes" id="UP000180280"/>
    </source>
</evidence>
<dbReference type="OrthoDB" id="9797060at2"/>
<dbReference type="Gene3D" id="3.30.70.100">
    <property type="match status" value="1"/>
</dbReference>
<dbReference type="SUPFAM" id="SSF54909">
    <property type="entry name" value="Dimeric alpha+beta barrel"/>
    <property type="match status" value="1"/>
</dbReference>